<keyword evidence="1" id="KW-0812">Transmembrane</keyword>
<reference evidence="2 3" key="1">
    <citation type="journal article" date="2017" name="Int. J. Syst. Evol. Microbiol.">
        <title>Bacillus mangrovi sp. nov., isolated from a sediment sample from a mangrove forest.</title>
        <authorList>
            <person name="Gupta V."/>
            <person name="Singh P.K."/>
            <person name="Korpole S."/>
            <person name="Tanuku N.R.S."/>
            <person name="Pinnaka A.K."/>
        </authorList>
    </citation>
    <scope>NUCLEOTIDE SEQUENCE [LARGE SCALE GENOMIC DNA]</scope>
    <source>
        <strain evidence="2 3">KCTC 33872</strain>
    </source>
</reference>
<dbReference type="RefSeq" id="WP_155112859.1">
    <property type="nucleotide sequence ID" value="NZ_WMIB01000013.1"/>
</dbReference>
<evidence type="ECO:0000256" key="1">
    <source>
        <dbReference type="SAM" id="Phobius"/>
    </source>
</evidence>
<dbReference type="Proteomes" id="UP000434639">
    <property type="component" value="Unassembled WGS sequence"/>
</dbReference>
<comment type="caution">
    <text evidence="2">The sequence shown here is derived from an EMBL/GenBank/DDBJ whole genome shotgun (WGS) entry which is preliminary data.</text>
</comment>
<sequence>MGYNAGDVLFQLFSFSLLFFAGAVIVRFFRSSSRSKQQLGRIEKKLDRLMEERNSRF</sequence>
<accession>A0A7X2S661</accession>
<gene>
    <name evidence="2" type="ORF">GKZ89_13125</name>
</gene>
<dbReference type="EMBL" id="WMIB01000013">
    <property type="protein sequence ID" value="MTH54347.1"/>
    <property type="molecule type" value="Genomic_DNA"/>
</dbReference>
<keyword evidence="1" id="KW-0472">Membrane</keyword>
<evidence type="ECO:0000313" key="2">
    <source>
        <dbReference type="EMBL" id="MTH54347.1"/>
    </source>
</evidence>
<organism evidence="2 3">
    <name type="scientific">Metabacillus mangrovi</name>
    <dbReference type="NCBI Taxonomy" id="1491830"/>
    <lineage>
        <taxon>Bacteria</taxon>
        <taxon>Bacillati</taxon>
        <taxon>Bacillota</taxon>
        <taxon>Bacilli</taxon>
        <taxon>Bacillales</taxon>
        <taxon>Bacillaceae</taxon>
        <taxon>Metabacillus</taxon>
    </lineage>
</organism>
<protein>
    <submittedName>
        <fullName evidence="2">DUF4083 domain-containing protein</fullName>
    </submittedName>
</protein>
<keyword evidence="1" id="KW-1133">Transmembrane helix</keyword>
<dbReference type="AlphaFoldDB" id="A0A7X2S661"/>
<evidence type="ECO:0000313" key="3">
    <source>
        <dbReference type="Proteomes" id="UP000434639"/>
    </source>
</evidence>
<keyword evidence="3" id="KW-1185">Reference proteome</keyword>
<feature type="transmembrane region" description="Helical" evidence="1">
    <location>
        <begin position="12"/>
        <end position="29"/>
    </location>
</feature>
<name>A0A7X2S661_9BACI</name>
<proteinExistence type="predicted"/>